<evidence type="ECO:0000313" key="4">
    <source>
        <dbReference type="Proteomes" id="UP000198386"/>
    </source>
</evidence>
<keyword evidence="4" id="KW-1185">Reference proteome</keyword>
<proteinExistence type="predicted"/>
<dbReference type="SUPFAM" id="SSF52788">
    <property type="entry name" value="Phosphotyrosine protein phosphatases I"/>
    <property type="match status" value="1"/>
</dbReference>
<dbReference type="OrthoDB" id="9799372at2"/>
<dbReference type="SMART" id="SM00226">
    <property type="entry name" value="LMWPc"/>
    <property type="match status" value="1"/>
</dbReference>
<evidence type="ECO:0000256" key="1">
    <source>
        <dbReference type="ARBA" id="ARBA00022849"/>
    </source>
</evidence>
<dbReference type="EMBL" id="FZOH01000010">
    <property type="protein sequence ID" value="SNS89354.1"/>
    <property type="molecule type" value="Genomic_DNA"/>
</dbReference>
<sequence length="144" mass="15643">MTSRPSVLFSCVHNAGRSVAAAALLRHHGGDRVEVRSAGSQPGTEVNPVVARVLAERGLPVTDHTPTRLRHDLVEAADVVVTMSCGETCPYVPGTRYEDWPVDDPKDQDLDTVRRIVDDLDARVRALLAELVPPAAQDRPPRHG</sequence>
<evidence type="ECO:0000313" key="3">
    <source>
        <dbReference type="EMBL" id="SNS89354.1"/>
    </source>
</evidence>
<feature type="domain" description="Phosphotyrosine protein phosphatase I" evidence="2">
    <location>
        <begin position="5"/>
        <end position="130"/>
    </location>
</feature>
<dbReference type="Proteomes" id="UP000198386">
    <property type="component" value="Unassembled WGS sequence"/>
</dbReference>
<dbReference type="PANTHER" id="PTHR43428:SF1">
    <property type="entry name" value="ARSENATE REDUCTASE"/>
    <property type="match status" value="1"/>
</dbReference>
<dbReference type="RefSeq" id="WP_089405845.1">
    <property type="nucleotide sequence ID" value="NZ_FZOH01000010.1"/>
</dbReference>
<dbReference type="Pfam" id="PF01451">
    <property type="entry name" value="LMWPc"/>
    <property type="match status" value="1"/>
</dbReference>
<accession>A0A239IAF1</accession>
<name>A0A239IAF1_9ACTN</name>
<dbReference type="PANTHER" id="PTHR43428">
    <property type="entry name" value="ARSENATE REDUCTASE"/>
    <property type="match status" value="1"/>
</dbReference>
<dbReference type="InterPro" id="IPR036196">
    <property type="entry name" value="Ptyr_pPase_sf"/>
</dbReference>
<reference evidence="4" key="1">
    <citation type="submission" date="2017-06" db="EMBL/GenBank/DDBJ databases">
        <authorList>
            <person name="Varghese N."/>
            <person name="Submissions S."/>
        </authorList>
    </citation>
    <scope>NUCLEOTIDE SEQUENCE [LARGE SCALE GENOMIC DNA]</scope>
    <source>
        <strain evidence="4">DSM 45423</strain>
    </source>
</reference>
<gene>
    <name evidence="3" type="ORF">SAMN04488107_4201</name>
</gene>
<evidence type="ECO:0000259" key="2">
    <source>
        <dbReference type="SMART" id="SM00226"/>
    </source>
</evidence>
<dbReference type="AlphaFoldDB" id="A0A239IAF1"/>
<dbReference type="Gene3D" id="3.40.50.2300">
    <property type="match status" value="1"/>
</dbReference>
<dbReference type="CDD" id="cd16345">
    <property type="entry name" value="LMWP_ArsC"/>
    <property type="match status" value="1"/>
</dbReference>
<protein>
    <submittedName>
        <fullName evidence="3">Arsenate reductase</fullName>
    </submittedName>
</protein>
<organism evidence="3 4">
    <name type="scientific">Geodermatophilus saharensis</name>
    <dbReference type="NCBI Taxonomy" id="1137994"/>
    <lineage>
        <taxon>Bacteria</taxon>
        <taxon>Bacillati</taxon>
        <taxon>Actinomycetota</taxon>
        <taxon>Actinomycetes</taxon>
        <taxon>Geodermatophilales</taxon>
        <taxon>Geodermatophilaceae</taxon>
        <taxon>Geodermatophilus</taxon>
    </lineage>
</organism>
<dbReference type="GO" id="GO:0046685">
    <property type="term" value="P:response to arsenic-containing substance"/>
    <property type="evidence" value="ECO:0007669"/>
    <property type="project" value="UniProtKB-KW"/>
</dbReference>
<keyword evidence="1" id="KW-0059">Arsenical resistance</keyword>
<dbReference type="InterPro" id="IPR023485">
    <property type="entry name" value="Ptyr_pPase"/>
</dbReference>